<dbReference type="GO" id="GO:1904262">
    <property type="term" value="P:negative regulation of TORC1 signaling"/>
    <property type="evidence" value="ECO:0007669"/>
    <property type="project" value="UniProtKB-ARBA"/>
</dbReference>
<dbReference type="PANTHER" id="PTHR12474:SF0">
    <property type="entry name" value="SESTRIN HOMOLOG"/>
    <property type="match status" value="1"/>
</dbReference>
<protein>
    <recommendedName>
        <fullName evidence="6">Sestrin</fullName>
    </recommendedName>
</protein>
<gene>
    <name evidence="4" type="ORF">AB6A40_001968</name>
</gene>
<evidence type="ECO:0000256" key="3">
    <source>
        <dbReference type="ARBA" id="ARBA00022490"/>
    </source>
</evidence>
<evidence type="ECO:0000256" key="2">
    <source>
        <dbReference type="ARBA" id="ARBA00008350"/>
    </source>
</evidence>
<evidence type="ECO:0000256" key="1">
    <source>
        <dbReference type="ARBA" id="ARBA00004496"/>
    </source>
</evidence>
<reference evidence="4 5" key="1">
    <citation type="submission" date="2024-08" db="EMBL/GenBank/DDBJ databases">
        <title>Gnathostoma spinigerum genome.</title>
        <authorList>
            <person name="Gonzalez-Bertolin B."/>
            <person name="Monzon S."/>
            <person name="Zaballos A."/>
            <person name="Jimenez P."/>
            <person name="Dekumyoy P."/>
            <person name="Varona S."/>
            <person name="Cuesta I."/>
            <person name="Sumanam S."/>
            <person name="Adisakwattana P."/>
            <person name="Gasser R.B."/>
            <person name="Hernandez-Gonzalez A."/>
            <person name="Young N.D."/>
            <person name="Perteguer M.J."/>
        </authorList>
    </citation>
    <scope>NUCLEOTIDE SEQUENCE [LARGE SCALE GENOMIC DNA]</scope>
    <source>
        <strain evidence="4">AL3</strain>
        <tissue evidence="4">Liver</tissue>
    </source>
</reference>
<sequence>MMSVNDVGACEFSLPSVWVPLKKYLTLHPKYHEVFKETVNQLLYGVGPMKATDRHYVALMAASRHHCHFLMNLHAREFERLGGDLTWLKGIGHAPLKIQSLDKLNAILAHQPWNTSPGRIAALTKCPPPNNWLLSELVQAVIVLAHTHVLCSFVLGNDCIDPLENQRKGEWPYNENGWSSATLTTGGNDEIKSLLLKMRELAANNKKNDVIRSSNFANVEEYVINADDDRMNITSDNDSSGQSAVECVDSQSVPQFTFDNTYAYEDFINHSKPKTVKTLKIHDFSWEDHGYSCVFDLYSEIADMLDKKFTLTQNLTYFTLGGYSDVDTTKYRTAVWMYIQCLFGIRHDDYDYAEVNLMLSREMKTFLKTVCCFPNKVTSAMRKSFMPGFEPSEKVHVLLMIMEARLQAELIYFFRAFLELNTALSCS</sequence>
<dbReference type="Proteomes" id="UP001608902">
    <property type="component" value="Unassembled WGS sequence"/>
</dbReference>
<evidence type="ECO:0008006" key="6">
    <source>
        <dbReference type="Google" id="ProtNLM"/>
    </source>
</evidence>
<dbReference type="Pfam" id="PF04636">
    <property type="entry name" value="PA26"/>
    <property type="match status" value="1"/>
</dbReference>
<evidence type="ECO:0000313" key="4">
    <source>
        <dbReference type="EMBL" id="MFH4975259.1"/>
    </source>
</evidence>
<dbReference type="GO" id="GO:0005737">
    <property type="term" value="C:cytoplasm"/>
    <property type="evidence" value="ECO:0007669"/>
    <property type="project" value="UniProtKB-SubCell"/>
</dbReference>
<organism evidence="4 5">
    <name type="scientific">Gnathostoma spinigerum</name>
    <dbReference type="NCBI Taxonomy" id="75299"/>
    <lineage>
        <taxon>Eukaryota</taxon>
        <taxon>Metazoa</taxon>
        <taxon>Ecdysozoa</taxon>
        <taxon>Nematoda</taxon>
        <taxon>Chromadorea</taxon>
        <taxon>Rhabditida</taxon>
        <taxon>Spirurina</taxon>
        <taxon>Gnathostomatomorpha</taxon>
        <taxon>Gnathostomatoidea</taxon>
        <taxon>Gnathostomatidae</taxon>
        <taxon>Gnathostoma</taxon>
    </lineage>
</organism>
<keyword evidence="3" id="KW-0963">Cytoplasm</keyword>
<dbReference type="AlphaFoldDB" id="A0ABD6ED52"/>
<dbReference type="InterPro" id="IPR029032">
    <property type="entry name" value="AhpD-like"/>
</dbReference>
<keyword evidence="5" id="KW-1185">Reference proteome</keyword>
<dbReference type="SUPFAM" id="SSF69118">
    <property type="entry name" value="AhpD-like"/>
    <property type="match status" value="1"/>
</dbReference>
<evidence type="ECO:0000313" key="5">
    <source>
        <dbReference type="Proteomes" id="UP001608902"/>
    </source>
</evidence>
<dbReference type="EMBL" id="JBGFUD010000801">
    <property type="protein sequence ID" value="MFH4975259.1"/>
    <property type="molecule type" value="Genomic_DNA"/>
</dbReference>
<name>A0ABD6ED52_9BILA</name>
<comment type="caution">
    <text evidence="4">The sequence shown here is derived from an EMBL/GenBank/DDBJ whole genome shotgun (WGS) entry which is preliminary data.</text>
</comment>
<comment type="similarity">
    <text evidence="2">Belongs to the sestrin family.</text>
</comment>
<proteinExistence type="inferred from homology"/>
<accession>A0ABD6ED52</accession>
<dbReference type="PANTHER" id="PTHR12474">
    <property type="entry name" value="P53 REGULATED PA26 NUCLEAR PROTEIN SESTRIN"/>
    <property type="match status" value="1"/>
</dbReference>
<dbReference type="InterPro" id="IPR006730">
    <property type="entry name" value="Sestrin"/>
</dbReference>
<comment type="subcellular location">
    <subcellularLocation>
        <location evidence="1">Cytoplasm</location>
    </subcellularLocation>
</comment>